<dbReference type="OrthoDB" id="4568798at2"/>
<dbReference type="RefSeq" id="WP_106581318.1">
    <property type="nucleotide sequence ID" value="NZ_PYGA01000002.1"/>
</dbReference>
<accession>A0A2P8DRS8</accession>
<dbReference type="AlphaFoldDB" id="A0A2P8DRS8"/>
<evidence type="ECO:0000313" key="3">
    <source>
        <dbReference type="Proteomes" id="UP000240542"/>
    </source>
</evidence>
<feature type="compositionally biased region" description="Polar residues" evidence="1">
    <location>
        <begin position="58"/>
        <end position="71"/>
    </location>
</feature>
<feature type="compositionally biased region" description="Basic and acidic residues" evidence="1">
    <location>
        <begin position="15"/>
        <end position="47"/>
    </location>
</feature>
<feature type="region of interest" description="Disordered" evidence="1">
    <location>
        <begin position="1"/>
        <end position="74"/>
    </location>
</feature>
<gene>
    <name evidence="2" type="ORF">CLV63_10249</name>
</gene>
<dbReference type="EMBL" id="PYGA01000002">
    <property type="protein sequence ID" value="PSK99922.1"/>
    <property type="molecule type" value="Genomic_DNA"/>
</dbReference>
<proteinExistence type="predicted"/>
<keyword evidence="3" id="KW-1185">Reference proteome</keyword>
<name>A0A2P8DRS8_9ACTN</name>
<evidence type="ECO:0000313" key="2">
    <source>
        <dbReference type="EMBL" id="PSK99922.1"/>
    </source>
</evidence>
<evidence type="ECO:0000256" key="1">
    <source>
        <dbReference type="SAM" id="MobiDB-lite"/>
    </source>
</evidence>
<evidence type="ECO:0008006" key="4">
    <source>
        <dbReference type="Google" id="ProtNLM"/>
    </source>
</evidence>
<dbReference type="Proteomes" id="UP000240542">
    <property type="component" value="Unassembled WGS sequence"/>
</dbReference>
<comment type="caution">
    <text evidence="2">The sequence shown here is derived from an EMBL/GenBank/DDBJ whole genome shotgun (WGS) entry which is preliminary data.</text>
</comment>
<organism evidence="2 3">
    <name type="scientific">Murinocardiopsis flavida</name>
    <dbReference type="NCBI Taxonomy" id="645275"/>
    <lineage>
        <taxon>Bacteria</taxon>
        <taxon>Bacillati</taxon>
        <taxon>Actinomycetota</taxon>
        <taxon>Actinomycetes</taxon>
        <taxon>Streptosporangiales</taxon>
        <taxon>Nocardiopsidaceae</taxon>
        <taxon>Murinocardiopsis</taxon>
    </lineage>
</organism>
<protein>
    <recommendedName>
        <fullName evidence="4">DUF3618 domain-containing protein</fullName>
    </recommendedName>
</protein>
<sequence>MTDEPKTSGTTPKPAELRKRAAGARKDVGRAAEAATEKADVRSRVQDRATALKGQAKETATQVKAQTQDKTGQALRAAEERIPQPVWVKVVRAAQAVRRNRGRILAGALGGAAALAVLRRVRSRR</sequence>
<reference evidence="2 3" key="1">
    <citation type="submission" date="2018-03" db="EMBL/GenBank/DDBJ databases">
        <title>Genomic Encyclopedia of Archaeal and Bacterial Type Strains, Phase II (KMG-II): from individual species to whole genera.</title>
        <authorList>
            <person name="Goeker M."/>
        </authorList>
    </citation>
    <scope>NUCLEOTIDE SEQUENCE [LARGE SCALE GENOMIC DNA]</scope>
    <source>
        <strain evidence="2 3">DSM 45312</strain>
    </source>
</reference>